<reference evidence="1" key="2">
    <citation type="submission" date="2018-07" db="EMBL/GenBank/DDBJ databases">
        <authorList>
            <consortium name="NCBI Pathogen Detection Project"/>
        </authorList>
    </citation>
    <scope>NUCLEOTIDE SEQUENCE</scope>
    <source>
        <strain evidence="1">15-6165</strain>
    </source>
</reference>
<name>A0A739LM12_SALER</name>
<proteinExistence type="predicted"/>
<protein>
    <submittedName>
        <fullName evidence="1">DNA-binding protein</fullName>
    </submittedName>
</protein>
<dbReference type="GO" id="GO:0003677">
    <property type="term" value="F:DNA binding"/>
    <property type="evidence" value="ECO:0007669"/>
    <property type="project" value="UniProtKB-KW"/>
</dbReference>
<keyword evidence="1" id="KW-0238">DNA-binding</keyword>
<comment type="caution">
    <text evidence="1">The sequence shown here is derived from an EMBL/GenBank/DDBJ whole genome shotgun (WGS) entry which is preliminary data.</text>
</comment>
<feature type="non-terminal residue" evidence="1">
    <location>
        <position position="39"/>
    </location>
</feature>
<organism evidence="1">
    <name type="scientific">Salmonella enterica</name>
    <name type="common">Salmonella choleraesuis</name>
    <dbReference type="NCBI Taxonomy" id="28901"/>
    <lineage>
        <taxon>Bacteria</taxon>
        <taxon>Pseudomonadati</taxon>
        <taxon>Pseudomonadota</taxon>
        <taxon>Gammaproteobacteria</taxon>
        <taxon>Enterobacterales</taxon>
        <taxon>Enterobacteriaceae</taxon>
        <taxon>Salmonella</taxon>
    </lineage>
</organism>
<dbReference type="AlphaFoldDB" id="A0A739LM12"/>
<gene>
    <name evidence="1" type="ORF">G4X88_003333</name>
</gene>
<dbReference type="EMBL" id="DAATNA010000104">
    <property type="protein sequence ID" value="HAE9531859.1"/>
    <property type="molecule type" value="Genomic_DNA"/>
</dbReference>
<reference evidence="1" key="1">
    <citation type="journal article" date="2018" name="Genome Biol.">
        <title>SKESA: strategic k-mer extension for scrupulous assemblies.</title>
        <authorList>
            <person name="Souvorov A."/>
            <person name="Agarwala R."/>
            <person name="Lipman D.J."/>
        </authorList>
    </citation>
    <scope>NUCLEOTIDE SEQUENCE</scope>
    <source>
        <strain evidence="1">15-6165</strain>
    </source>
</reference>
<evidence type="ECO:0000313" key="1">
    <source>
        <dbReference type="EMBL" id="HAE9531859.1"/>
    </source>
</evidence>
<accession>A0A739LM12</accession>
<sequence>MNSGLITLTELRRMTGLTIYSTRHYLDKAERCGDVYQAG</sequence>